<dbReference type="NCBIfam" id="NF002964">
    <property type="entry name" value="PRK03635.1"/>
    <property type="match status" value="1"/>
</dbReference>
<dbReference type="InterPro" id="IPR000847">
    <property type="entry name" value="LysR_HTH_N"/>
</dbReference>
<proteinExistence type="inferred from homology"/>
<evidence type="ECO:0000256" key="1">
    <source>
        <dbReference type="ARBA" id="ARBA00009437"/>
    </source>
</evidence>
<evidence type="ECO:0000256" key="5">
    <source>
        <dbReference type="ARBA" id="ARBA00023163"/>
    </source>
</evidence>
<dbReference type="NCBIfam" id="TIGR03298">
    <property type="entry name" value="argP"/>
    <property type="match status" value="1"/>
</dbReference>
<dbReference type="SUPFAM" id="SSF46785">
    <property type="entry name" value="Winged helix' DNA-binding domain"/>
    <property type="match status" value="1"/>
</dbReference>
<reference evidence="8" key="1">
    <citation type="journal article" date="2019" name="Int. J. Syst. Evol. Microbiol.">
        <title>The Global Catalogue of Microorganisms (GCM) 10K type strain sequencing project: providing services to taxonomists for standard genome sequencing and annotation.</title>
        <authorList>
            <consortium name="The Broad Institute Genomics Platform"/>
            <consortium name="The Broad Institute Genome Sequencing Center for Infectious Disease"/>
            <person name="Wu L."/>
            <person name="Ma J."/>
        </authorList>
    </citation>
    <scope>NUCLEOTIDE SEQUENCE [LARGE SCALE GENOMIC DNA]</scope>
    <source>
        <strain evidence="8">CGMCC 1.10363</strain>
    </source>
</reference>
<dbReference type="InterPro" id="IPR017685">
    <property type="entry name" value="ArgP"/>
</dbReference>
<accession>A0ABV8Q4H5</accession>
<evidence type="ECO:0000256" key="2">
    <source>
        <dbReference type="ARBA" id="ARBA00023015"/>
    </source>
</evidence>
<organism evidence="7 8">
    <name type="scientific">Gryllotalpicola reticulitermitis</name>
    <dbReference type="NCBI Taxonomy" id="1184153"/>
    <lineage>
        <taxon>Bacteria</taxon>
        <taxon>Bacillati</taxon>
        <taxon>Actinomycetota</taxon>
        <taxon>Actinomycetes</taxon>
        <taxon>Micrococcales</taxon>
        <taxon>Microbacteriaceae</taxon>
        <taxon>Gryllotalpicola</taxon>
    </lineage>
</organism>
<keyword evidence="2" id="KW-0805">Transcription regulation</keyword>
<protein>
    <submittedName>
        <fullName evidence="7">LysR family transcriptional regulator ArgP</fullName>
    </submittedName>
</protein>
<dbReference type="InterPro" id="IPR005119">
    <property type="entry name" value="LysR_subst-bd"/>
</dbReference>
<keyword evidence="8" id="KW-1185">Reference proteome</keyword>
<dbReference type="RefSeq" id="WP_390227625.1">
    <property type="nucleotide sequence ID" value="NZ_JBHSCN010000003.1"/>
</dbReference>
<comment type="similarity">
    <text evidence="1">Belongs to the LysR transcriptional regulatory family.</text>
</comment>
<dbReference type="PANTHER" id="PTHR30579:SF2">
    <property type="entry name" value="HTH-TYPE TRANSCRIPTIONAL REGULATOR ARGP"/>
    <property type="match status" value="1"/>
</dbReference>
<comment type="caution">
    <text evidence="7">The sequence shown here is derived from an EMBL/GenBank/DDBJ whole genome shotgun (WGS) entry which is preliminary data.</text>
</comment>
<dbReference type="EMBL" id="JBHSCN010000003">
    <property type="protein sequence ID" value="MFC4242719.1"/>
    <property type="molecule type" value="Genomic_DNA"/>
</dbReference>
<dbReference type="Proteomes" id="UP001595900">
    <property type="component" value="Unassembled WGS sequence"/>
</dbReference>
<name>A0ABV8Q4H5_9MICO</name>
<evidence type="ECO:0000313" key="7">
    <source>
        <dbReference type="EMBL" id="MFC4242719.1"/>
    </source>
</evidence>
<dbReference type="InterPro" id="IPR050176">
    <property type="entry name" value="LTTR"/>
</dbReference>
<dbReference type="NCBIfam" id="NF009888">
    <property type="entry name" value="PRK13348.1"/>
    <property type="match status" value="1"/>
</dbReference>
<dbReference type="SUPFAM" id="SSF53850">
    <property type="entry name" value="Periplasmic binding protein-like II"/>
    <property type="match status" value="1"/>
</dbReference>
<keyword evidence="4" id="KW-0010">Activator</keyword>
<sequence>MVELNHEQLRTLIAVIDEGTFDAAAARLHVTPSAVSQRMKALEQAAGQVLVRRTTPVEATVAGLVVLRHARKLQLLDVDLARELGSAGGDENSPVSVPIAVNADSLATWFLDALLMLAPRDDLVFDVRRDDQEHTIELLRSGEVAAAVTSVAEPVQGALSIPLGAMRYQAVCSPGYVDAHLGGVAHVSRIETAPFVDFDRKDMLQHRLYSDVVGREVNARRHYVPTSADFARAVAGGLGWGLLPDQQCAAELERGELVRLAGTKDVRVRLYWQRWSITSTVLDEVTDAVRAAARSSLLG</sequence>
<dbReference type="InterPro" id="IPR036388">
    <property type="entry name" value="WH-like_DNA-bd_sf"/>
</dbReference>
<keyword evidence="5" id="KW-0804">Transcription</keyword>
<feature type="domain" description="HTH lysR-type" evidence="6">
    <location>
        <begin position="4"/>
        <end position="60"/>
    </location>
</feature>
<evidence type="ECO:0000256" key="4">
    <source>
        <dbReference type="ARBA" id="ARBA00023159"/>
    </source>
</evidence>
<dbReference type="Pfam" id="PF03466">
    <property type="entry name" value="LysR_substrate"/>
    <property type="match status" value="1"/>
</dbReference>
<dbReference type="Gene3D" id="1.10.10.10">
    <property type="entry name" value="Winged helix-like DNA-binding domain superfamily/Winged helix DNA-binding domain"/>
    <property type="match status" value="1"/>
</dbReference>
<keyword evidence="3" id="KW-0238">DNA-binding</keyword>
<dbReference type="PANTHER" id="PTHR30579">
    <property type="entry name" value="TRANSCRIPTIONAL REGULATOR"/>
    <property type="match status" value="1"/>
</dbReference>
<evidence type="ECO:0000256" key="3">
    <source>
        <dbReference type="ARBA" id="ARBA00023125"/>
    </source>
</evidence>
<dbReference type="Pfam" id="PF00126">
    <property type="entry name" value="HTH_1"/>
    <property type="match status" value="1"/>
</dbReference>
<dbReference type="InterPro" id="IPR036390">
    <property type="entry name" value="WH_DNA-bd_sf"/>
</dbReference>
<dbReference type="PROSITE" id="PS50931">
    <property type="entry name" value="HTH_LYSR"/>
    <property type="match status" value="1"/>
</dbReference>
<evidence type="ECO:0000313" key="8">
    <source>
        <dbReference type="Proteomes" id="UP001595900"/>
    </source>
</evidence>
<evidence type="ECO:0000259" key="6">
    <source>
        <dbReference type="PROSITE" id="PS50931"/>
    </source>
</evidence>
<dbReference type="Gene3D" id="3.40.190.290">
    <property type="match status" value="1"/>
</dbReference>
<gene>
    <name evidence="7" type="ORF">ACFOYW_04975</name>
</gene>